<dbReference type="PANTHER" id="PTHR46438">
    <property type="entry name" value="ALPHA/BETA-HYDROLASES SUPERFAMILY PROTEIN"/>
    <property type="match status" value="1"/>
</dbReference>
<dbReference type="AlphaFoldDB" id="A0A963Z3S3"/>
<dbReference type="GO" id="GO:0016787">
    <property type="term" value="F:hydrolase activity"/>
    <property type="evidence" value="ECO:0007669"/>
    <property type="project" value="UniProtKB-KW"/>
</dbReference>
<dbReference type="PANTHER" id="PTHR46438:SF11">
    <property type="entry name" value="LIPASE-RELATED"/>
    <property type="match status" value="1"/>
</dbReference>
<evidence type="ECO:0000313" key="2">
    <source>
        <dbReference type="EMBL" id="MCB8882355.1"/>
    </source>
</evidence>
<keyword evidence="2" id="KW-0378">Hydrolase</keyword>
<dbReference type="SUPFAM" id="SSF53474">
    <property type="entry name" value="alpha/beta-Hydrolases"/>
    <property type="match status" value="1"/>
</dbReference>
<dbReference type="Gene3D" id="3.40.50.1820">
    <property type="entry name" value="alpha/beta hydrolase"/>
    <property type="match status" value="1"/>
</dbReference>
<dbReference type="Proteomes" id="UP000721844">
    <property type="component" value="Unassembled WGS sequence"/>
</dbReference>
<evidence type="ECO:0000313" key="3">
    <source>
        <dbReference type="Proteomes" id="UP000721844"/>
    </source>
</evidence>
<gene>
    <name evidence="2" type="ORF">ACELLULO517_19060</name>
</gene>
<proteinExistence type="predicted"/>
<reference evidence="2 3" key="1">
    <citation type="journal article" date="2021" name="Microorganisms">
        <title>Acidisoma silvae sp. nov. and Acidisomacellulosilytica sp. nov., Two Acidophilic Bacteria Isolated from Decaying Wood, Hydrolyzing Cellulose and Producing Poly-3-hydroxybutyrate.</title>
        <authorList>
            <person name="Mieszkin S."/>
            <person name="Pouder E."/>
            <person name="Uroz S."/>
            <person name="Simon-Colin C."/>
            <person name="Alain K."/>
        </authorList>
    </citation>
    <scope>NUCLEOTIDE SEQUENCE [LARGE SCALE GENOMIC DNA]</scope>
    <source>
        <strain evidence="2 3">HW T5.17</strain>
    </source>
</reference>
<protein>
    <submittedName>
        <fullName evidence="2">Alpha/beta fold hydrolase</fullName>
    </submittedName>
</protein>
<accession>A0A963Z3S3</accession>
<feature type="domain" description="AB hydrolase-1" evidence="1">
    <location>
        <begin position="34"/>
        <end position="258"/>
    </location>
</feature>
<dbReference type="InterPro" id="IPR000073">
    <property type="entry name" value="AB_hydrolase_1"/>
</dbReference>
<dbReference type="EMBL" id="JAESVA010000007">
    <property type="protein sequence ID" value="MCB8882355.1"/>
    <property type="molecule type" value="Genomic_DNA"/>
</dbReference>
<name>A0A963Z3S3_9PROT</name>
<keyword evidence="3" id="KW-1185">Reference proteome</keyword>
<dbReference type="InterPro" id="IPR029058">
    <property type="entry name" value="AB_hydrolase_fold"/>
</dbReference>
<evidence type="ECO:0000259" key="1">
    <source>
        <dbReference type="Pfam" id="PF12697"/>
    </source>
</evidence>
<dbReference type="Pfam" id="PF12697">
    <property type="entry name" value="Abhydrolase_6"/>
    <property type="match status" value="1"/>
</dbReference>
<organism evidence="2 3">
    <name type="scientific">Acidisoma cellulosilyticum</name>
    <dbReference type="NCBI Taxonomy" id="2802395"/>
    <lineage>
        <taxon>Bacteria</taxon>
        <taxon>Pseudomonadati</taxon>
        <taxon>Pseudomonadota</taxon>
        <taxon>Alphaproteobacteria</taxon>
        <taxon>Acetobacterales</taxon>
        <taxon>Acidocellaceae</taxon>
        <taxon>Acidisoma</taxon>
    </lineage>
</organism>
<comment type="caution">
    <text evidence="2">The sequence shown here is derived from an EMBL/GenBank/DDBJ whole genome shotgun (WGS) entry which is preliminary data.</text>
</comment>
<dbReference type="RefSeq" id="WP_227309014.1">
    <property type="nucleotide sequence ID" value="NZ_JAESVA010000007.1"/>
</dbReference>
<dbReference type="PRINTS" id="PR00111">
    <property type="entry name" value="ABHYDROLASE"/>
</dbReference>
<sequence>MPRIEAAGETLSYLKAGGGAAGLGEPGVDEQVMLLIHGFASDARSWGLNQPALAANATVYAIDLPGHGLSPAQDFGGLDRQAAVVIAAILALSPKAPVHIVGHSMGGAIALRAASLRPDLVRALSLIAPAGLGGPPNLAFIEGLLAMTDQASARAVLQDLVANPAILSPQIVTGILAARNRPHTYAAWQAMAQVGAEIWARSADLHAALSALSMPTQIIWGGQDRVLPPPPPPAVALAGLHRMAGYGHVPHMEAFRQVNPLIADFGV</sequence>